<dbReference type="InterPro" id="IPR050092">
    <property type="entry name" value="RNase_H"/>
</dbReference>
<keyword evidence="4" id="KW-0540">Nuclease</keyword>
<evidence type="ECO:0000313" key="10">
    <source>
        <dbReference type="Proteomes" id="UP001321486"/>
    </source>
</evidence>
<comment type="similarity">
    <text evidence="2">Belongs to the RNase H family.</text>
</comment>
<keyword evidence="6" id="KW-0255">Endonuclease</keyword>
<evidence type="ECO:0000256" key="5">
    <source>
        <dbReference type="ARBA" id="ARBA00022723"/>
    </source>
</evidence>
<keyword evidence="10" id="KW-1185">Reference proteome</keyword>
<proteinExistence type="inferred from homology"/>
<evidence type="ECO:0000256" key="2">
    <source>
        <dbReference type="ARBA" id="ARBA00005300"/>
    </source>
</evidence>
<accession>A0ABN6Y645</accession>
<protein>
    <recommendedName>
        <fullName evidence="3">ribonuclease H</fullName>
        <ecNumber evidence="3">3.1.26.4</ecNumber>
    </recommendedName>
</protein>
<organism evidence="9 10">
    <name type="scientific">Frondihabitans sucicola</name>
    <dbReference type="NCBI Taxonomy" id="1268041"/>
    <lineage>
        <taxon>Bacteria</taxon>
        <taxon>Bacillati</taxon>
        <taxon>Actinomycetota</taxon>
        <taxon>Actinomycetes</taxon>
        <taxon>Micrococcales</taxon>
        <taxon>Microbacteriaceae</taxon>
        <taxon>Frondihabitans</taxon>
    </lineage>
</organism>
<comment type="catalytic activity">
    <reaction evidence="1">
        <text>Endonucleolytic cleavage to 5'-phosphomonoester.</text>
        <dbReference type="EC" id="3.1.26.4"/>
    </reaction>
</comment>
<dbReference type="InterPro" id="IPR036397">
    <property type="entry name" value="RNaseH_sf"/>
</dbReference>
<keyword evidence="7" id="KW-0378">Hydrolase</keyword>
<evidence type="ECO:0000256" key="1">
    <source>
        <dbReference type="ARBA" id="ARBA00000077"/>
    </source>
</evidence>
<evidence type="ECO:0000256" key="3">
    <source>
        <dbReference type="ARBA" id="ARBA00012180"/>
    </source>
</evidence>
<dbReference type="EC" id="3.1.26.4" evidence="3"/>
<dbReference type="SUPFAM" id="SSF53098">
    <property type="entry name" value="Ribonuclease H-like"/>
    <property type="match status" value="1"/>
</dbReference>
<evidence type="ECO:0000313" key="9">
    <source>
        <dbReference type="EMBL" id="BDZ52506.1"/>
    </source>
</evidence>
<dbReference type="InterPro" id="IPR002156">
    <property type="entry name" value="RNaseH_domain"/>
</dbReference>
<geneLocation type="plasmid" evidence="9 10">
    <name>pNBRC108728a</name>
</geneLocation>
<evidence type="ECO:0000256" key="7">
    <source>
        <dbReference type="ARBA" id="ARBA00022801"/>
    </source>
</evidence>
<keyword evidence="5" id="KW-0479">Metal-binding</keyword>
<feature type="domain" description="RNase H type-1" evidence="8">
    <location>
        <begin position="1"/>
        <end position="91"/>
    </location>
</feature>
<dbReference type="EMBL" id="AP027733">
    <property type="protein sequence ID" value="BDZ52506.1"/>
    <property type="molecule type" value="Genomic_DNA"/>
</dbReference>
<evidence type="ECO:0000256" key="4">
    <source>
        <dbReference type="ARBA" id="ARBA00022722"/>
    </source>
</evidence>
<dbReference type="PANTHER" id="PTHR10642">
    <property type="entry name" value="RIBONUCLEASE H1"/>
    <property type="match status" value="1"/>
</dbReference>
<evidence type="ECO:0000256" key="6">
    <source>
        <dbReference type="ARBA" id="ARBA00022759"/>
    </source>
</evidence>
<name>A0ABN6Y645_9MICO</name>
<dbReference type="InterPro" id="IPR012337">
    <property type="entry name" value="RNaseH-like_sf"/>
</dbReference>
<gene>
    <name evidence="9" type="ORF">GCM10025867_47470</name>
</gene>
<dbReference type="Pfam" id="PF00075">
    <property type="entry name" value="RNase_H"/>
    <property type="match status" value="1"/>
</dbReference>
<dbReference type="Gene3D" id="3.30.420.10">
    <property type="entry name" value="Ribonuclease H-like superfamily/Ribonuclease H"/>
    <property type="match status" value="1"/>
</dbReference>
<evidence type="ECO:0000259" key="8">
    <source>
        <dbReference type="PROSITE" id="PS50879"/>
    </source>
</evidence>
<dbReference type="Proteomes" id="UP001321486">
    <property type="component" value="Plasmid pNBRC108728a"/>
</dbReference>
<sequence>MHIADLTIQTDSQYALKCFTIWAPVWKRKGWKTAQGKDVANLALVRALHQLALIRVDSGLPPVNVEWVKGHANGRNPLNDAADRHAGIASRFAQATSRPQLFEGKEAPILLSA</sequence>
<reference evidence="10" key="1">
    <citation type="journal article" date="2019" name="Int. J. Syst. Evol. Microbiol.">
        <title>The Global Catalogue of Microorganisms (GCM) 10K type strain sequencing project: providing services to taxonomists for standard genome sequencing and annotation.</title>
        <authorList>
            <consortium name="The Broad Institute Genomics Platform"/>
            <consortium name="The Broad Institute Genome Sequencing Center for Infectious Disease"/>
            <person name="Wu L."/>
            <person name="Ma J."/>
        </authorList>
    </citation>
    <scope>NUCLEOTIDE SEQUENCE [LARGE SCALE GENOMIC DNA]</scope>
    <source>
        <strain evidence="10">NBRC 108728</strain>
    </source>
</reference>
<keyword evidence="9" id="KW-0614">Plasmid</keyword>
<dbReference type="PANTHER" id="PTHR10642:SF26">
    <property type="entry name" value="RIBONUCLEASE H1"/>
    <property type="match status" value="1"/>
</dbReference>
<dbReference type="PROSITE" id="PS50879">
    <property type="entry name" value="RNASE_H_1"/>
    <property type="match status" value="1"/>
</dbReference>